<dbReference type="EMBL" id="WIXK01000001">
    <property type="protein sequence ID" value="MQY41293.1"/>
    <property type="molecule type" value="Genomic_DNA"/>
</dbReference>
<name>A0A844AMT3_9RHOB</name>
<dbReference type="PIRSF" id="PIRSF031780">
    <property type="entry name" value="UCP031780"/>
    <property type="match status" value="1"/>
</dbReference>
<dbReference type="InterPro" id="IPR038293">
    <property type="entry name" value="ATPase_inh_sub_z_sf"/>
</dbReference>
<keyword evidence="2" id="KW-1185">Reference proteome</keyword>
<gene>
    <name evidence="1" type="ORF">GG681_01455</name>
</gene>
<proteinExistence type="predicted"/>
<evidence type="ECO:0000313" key="1">
    <source>
        <dbReference type="EMBL" id="MQY41293.1"/>
    </source>
</evidence>
<accession>A0A844AMT3</accession>
<dbReference type="Proteomes" id="UP000436694">
    <property type="component" value="Unassembled WGS sequence"/>
</dbReference>
<reference evidence="1 2" key="1">
    <citation type="submission" date="2019-10" db="EMBL/GenBank/DDBJ databases">
        <title>Epibacterium sp. nov., isolated from seawater.</title>
        <authorList>
            <person name="Zhang X."/>
            <person name="Li N."/>
        </authorList>
    </citation>
    <scope>NUCLEOTIDE SEQUENCE [LARGE SCALE GENOMIC DNA]</scope>
    <source>
        <strain evidence="1 2">SM1969</strain>
    </source>
</reference>
<protein>
    <submittedName>
        <fullName evidence="1">DUF1476 family protein</fullName>
    </submittedName>
</protein>
<dbReference type="Pfam" id="PF07345">
    <property type="entry name" value="ATPaseInh_sub_z"/>
    <property type="match status" value="1"/>
</dbReference>
<comment type="caution">
    <text evidence="1">The sequence shown here is derived from an EMBL/GenBank/DDBJ whole genome shotgun (WGS) entry which is preliminary data.</text>
</comment>
<dbReference type="InterPro" id="IPR009945">
    <property type="entry name" value="ATPase_inh_sub_z"/>
</dbReference>
<organism evidence="1 2">
    <name type="scientific">Tritonibacter aquimaris</name>
    <dbReference type="NCBI Taxonomy" id="2663379"/>
    <lineage>
        <taxon>Bacteria</taxon>
        <taxon>Pseudomonadati</taxon>
        <taxon>Pseudomonadota</taxon>
        <taxon>Alphaproteobacteria</taxon>
        <taxon>Rhodobacterales</taxon>
        <taxon>Paracoccaceae</taxon>
        <taxon>Tritonibacter</taxon>
    </lineage>
</organism>
<evidence type="ECO:0000313" key="2">
    <source>
        <dbReference type="Proteomes" id="UP000436694"/>
    </source>
</evidence>
<sequence length="105" mass="11434">MTIFLDRKKAFEAKFVHDADLDFKTAARRNKLLGQWVAKQLNLDDAATEALTASYATAAVVPLKSNNIVAKAAADLNGIATIDDIEAKLAEVTKIGRKELKTPLH</sequence>
<dbReference type="Gene3D" id="1.10.790.20">
    <property type="entry name" value="Domain of unknown function DUF1476"/>
    <property type="match status" value="1"/>
</dbReference>
<dbReference type="RefSeq" id="WP_153544347.1">
    <property type="nucleotide sequence ID" value="NZ_WIXK01000001.1"/>
</dbReference>
<dbReference type="AlphaFoldDB" id="A0A844AMT3"/>